<comment type="similarity">
    <text evidence="1">Belongs to the YoeB family.</text>
</comment>
<dbReference type="EMBL" id="QRUB01000004">
    <property type="protein sequence ID" value="RGR28559.1"/>
    <property type="molecule type" value="Genomic_DNA"/>
</dbReference>
<evidence type="ECO:0000256" key="3">
    <source>
        <dbReference type="ARBA" id="ARBA00022722"/>
    </source>
</evidence>
<dbReference type="EMBL" id="LRGC01000003">
    <property type="protein sequence ID" value="KWR56464.1"/>
    <property type="molecule type" value="Genomic_DNA"/>
</dbReference>
<keyword evidence="5 8" id="KW-0378">Hydrolase</keyword>
<dbReference type="EMBL" id="QSGN01000023">
    <property type="protein sequence ID" value="RHB28207.1"/>
    <property type="molecule type" value="Genomic_DNA"/>
</dbReference>
<dbReference type="SUPFAM" id="SSF143011">
    <property type="entry name" value="RelE-like"/>
    <property type="match status" value="1"/>
</dbReference>
<dbReference type="GO" id="GO:0004519">
    <property type="term" value="F:endonuclease activity"/>
    <property type="evidence" value="ECO:0007669"/>
    <property type="project" value="UniProtKB-KW"/>
</dbReference>
<dbReference type="Proteomes" id="UP000284161">
    <property type="component" value="Unassembled WGS sequence"/>
</dbReference>
<evidence type="ECO:0000256" key="6">
    <source>
        <dbReference type="ARBA" id="ARBA00030388"/>
    </source>
</evidence>
<evidence type="ECO:0000313" key="7">
    <source>
        <dbReference type="EMBL" id="KAB5313387.1"/>
    </source>
</evidence>
<dbReference type="PATRIC" id="fig|46506.5.peg.831"/>
<evidence type="ECO:0000313" key="8">
    <source>
        <dbReference type="EMBL" id="KWR56464.1"/>
    </source>
</evidence>
<dbReference type="Gene3D" id="3.30.2310.20">
    <property type="entry name" value="RelE-like"/>
    <property type="match status" value="1"/>
</dbReference>
<dbReference type="Pfam" id="PF06769">
    <property type="entry name" value="YoeB_toxin"/>
    <property type="match status" value="1"/>
</dbReference>
<dbReference type="InterPro" id="IPR035093">
    <property type="entry name" value="RelE/ParE_toxin_dom_sf"/>
</dbReference>
<evidence type="ECO:0000313" key="10">
    <source>
        <dbReference type="EMBL" id="RHB28207.1"/>
    </source>
</evidence>
<evidence type="ECO:0000313" key="13">
    <source>
        <dbReference type="Proteomes" id="UP000284161"/>
    </source>
</evidence>
<dbReference type="GO" id="GO:0006401">
    <property type="term" value="P:RNA catabolic process"/>
    <property type="evidence" value="ECO:0007669"/>
    <property type="project" value="InterPro"/>
</dbReference>
<keyword evidence="11" id="KW-1185">Reference proteome</keyword>
<evidence type="ECO:0000256" key="1">
    <source>
        <dbReference type="ARBA" id="ARBA00008172"/>
    </source>
</evidence>
<gene>
    <name evidence="8" type="primary">relK</name>
    <name evidence="8" type="ORF">AA415_00771</name>
    <name evidence="10" type="ORF">DW889_09980</name>
    <name evidence="9" type="ORF">DWY58_07190</name>
    <name evidence="7" type="ORF">F9958_10705</name>
</gene>
<keyword evidence="2" id="KW-1277">Toxin-antitoxin system</keyword>
<dbReference type="Proteomes" id="UP000283482">
    <property type="component" value="Unassembled WGS sequence"/>
</dbReference>
<dbReference type="PANTHER" id="PTHR38039">
    <property type="entry name" value="TOXIN YOEB"/>
    <property type="match status" value="1"/>
</dbReference>
<dbReference type="EMBL" id="WCLE01000021">
    <property type="protein sequence ID" value="KAB5313387.1"/>
    <property type="molecule type" value="Genomic_DNA"/>
</dbReference>
<reference evidence="8 11" key="1">
    <citation type="journal article" date="2016" name="BMC Genomics">
        <title>Type VI secretion systems of human gut Bacteroidales segregate into three genetic architectures, two of which are contained on mobile genetic elements.</title>
        <authorList>
            <person name="Coyne M.J."/>
            <person name="Roelofs K.G."/>
            <person name="Comstock L.E."/>
        </authorList>
    </citation>
    <scope>NUCLEOTIDE SEQUENCE [LARGE SCALE GENOMIC DNA]</scope>
    <source>
        <strain evidence="8 11">CL09T03C01</strain>
    </source>
</reference>
<evidence type="ECO:0000313" key="12">
    <source>
        <dbReference type="Proteomes" id="UP000283482"/>
    </source>
</evidence>
<dbReference type="Proteomes" id="UP000467334">
    <property type="component" value="Unassembled WGS sequence"/>
</dbReference>
<evidence type="ECO:0000256" key="2">
    <source>
        <dbReference type="ARBA" id="ARBA00022649"/>
    </source>
</evidence>
<evidence type="ECO:0000313" key="14">
    <source>
        <dbReference type="Proteomes" id="UP000467334"/>
    </source>
</evidence>
<dbReference type="AlphaFoldDB" id="A0A108TAT8"/>
<dbReference type="NCBIfam" id="TIGR02116">
    <property type="entry name" value="toxin_Txe_YoeB"/>
    <property type="match status" value="1"/>
</dbReference>
<comment type="caution">
    <text evidence="8">The sequence shown here is derived from an EMBL/GenBank/DDBJ whole genome shotgun (WGS) entry which is preliminary data.</text>
</comment>
<evidence type="ECO:0000256" key="5">
    <source>
        <dbReference type="ARBA" id="ARBA00022801"/>
    </source>
</evidence>
<dbReference type="PANTHER" id="PTHR38039:SF1">
    <property type="entry name" value="TOXIN YOEB"/>
    <property type="match status" value="1"/>
</dbReference>
<accession>A0A108TAT8</accession>
<dbReference type="GO" id="GO:0045892">
    <property type="term" value="P:negative regulation of DNA-templated transcription"/>
    <property type="evidence" value="ECO:0007669"/>
    <property type="project" value="TreeGrafter"/>
</dbReference>
<dbReference type="RefSeq" id="WP_060385334.1">
    <property type="nucleotide sequence ID" value="NZ_AP031449.1"/>
</dbReference>
<dbReference type="GO" id="GO:0016787">
    <property type="term" value="F:hydrolase activity"/>
    <property type="evidence" value="ECO:0007669"/>
    <property type="project" value="UniProtKB-KW"/>
</dbReference>
<keyword evidence="3" id="KW-0540">Nuclease</keyword>
<proteinExistence type="inferred from homology"/>
<organism evidence="8 11">
    <name type="scientific">Bacteroides stercoris</name>
    <dbReference type="NCBI Taxonomy" id="46506"/>
    <lineage>
        <taxon>Bacteria</taxon>
        <taxon>Pseudomonadati</taxon>
        <taxon>Bacteroidota</taxon>
        <taxon>Bacteroidia</taxon>
        <taxon>Bacteroidales</taxon>
        <taxon>Bacteroidaceae</taxon>
        <taxon>Bacteroides</taxon>
    </lineage>
</organism>
<evidence type="ECO:0000313" key="11">
    <source>
        <dbReference type="Proteomes" id="UP000056419"/>
    </source>
</evidence>
<reference evidence="8" key="2">
    <citation type="submission" date="2016-01" db="EMBL/GenBank/DDBJ databases">
        <authorList>
            <person name="McClelland M."/>
            <person name="Jain A."/>
            <person name="Saraogi P."/>
            <person name="Mendelson R."/>
            <person name="Westerman R."/>
            <person name="SanMiguel P."/>
            <person name="Csonka L."/>
        </authorList>
    </citation>
    <scope>NUCLEOTIDE SEQUENCE</scope>
    <source>
        <strain evidence="8">CL09T03C01</strain>
    </source>
</reference>
<dbReference type="InterPro" id="IPR009614">
    <property type="entry name" value="YoeB_toxin"/>
</dbReference>
<protein>
    <recommendedName>
        <fullName evidence="6">Putative mRNA interferase YoeB</fullName>
    </recommendedName>
</protein>
<reference evidence="7 14" key="4">
    <citation type="journal article" date="2019" name="Nat. Med.">
        <title>A library of human gut bacterial isolates paired with longitudinal multiomics data enables mechanistic microbiome research.</title>
        <authorList>
            <person name="Poyet M."/>
            <person name="Groussin M."/>
            <person name="Gibbons S.M."/>
            <person name="Avila-Pacheco J."/>
            <person name="Jiang X."/>
            <person name="Kearney S.M."/>
            <person name="Perrotta A.R."/>
            <person name="Berdy B."/>
            <person name="Zhao S."/>
            <person name="Lieberman T.D."/>
            <person name="Swanson P.K."/>
            <person name="Smith M."/>
            <person name="Roesemann S."/>
            <person name="Alexander J.E."/>
            <person name="Rich S.A."/>
            <person name="Livny J."/>
            <person name="Vlamakis H."/>
            <person name="Clish C."/>
            <person name="Bullock K."/>
            <person name="Deik A."/>
            <person name="Scott J."/>
            <person name="Pierce K.A."/>
            <person name="Xavier R.J."/>
            <person name="Alm E.J."/>
        </authorList>
    </citation>
    <scope>NUCLEOTIDE SEQUENCE [LARGE SCALE GENOMIC DNA]</scope>
    <source>
        <strain evidence="7 14">BIOML-A6</strain>
    </source>
</reference>
<dbReference type="Proteomes" id="UP000056419">
    <property type="component" value="Unassembled WGS sequence"/>
</dbReference>
<reference evidence="12 13" key="3">
    <citation type="submission" date="2018-08" db="EMBL/GenBank/DDBJ databases">
        <title>A genome reference for cultivated species of the human gut microbiota.</title>
        <authorList>
            <person name="Zou Y."/>
            <person name="Xue W."/>
            <person name="Luo G."/>
        </authorList>
    </citation>
    <scope>NUCLEOTIDE SEQUENCE [LARGE SCALE GENOMIC DNA]</scope>
    <source>
        <strain evidence="9 13">AF25-6</strain>
        <strain evidence="10 12">AM40-34</strain>
    </source>
</reference>
<evidence type="ECO:0000313" key="9">
    <source>
        <dbReference type="EMBL" id="RGR28559.1"/>
    </source>
</evidence>
<evidence type="ECO:0000256" key="4">
    <source>
        <dbReference type="ARBA" id="ARBA00022759"/>
    </source>
</evidence>
<sequence length="89" mass="10848">MKLIFTPIAQEHWEYWKKNDPNITKRIKKLLADILEHPYTGIGKPEPLKYELAGKWSRRINTEHRLIYSVHNDMIEIYIFSMKYHYSKK</sequence>
<name>A0A108TAT8_BACSE</name>
<keyword evidence="4" id="KW-0255">Endonuclease</keyword>